<feature type="region of interest" description="Disordered" evidence="1">
    <location>
        <begin position="346"/>
        <end position="369"/>
    </location>
</feature>
<feature type="compositionally biased region" description="Polar residues" evidence="1">
    <location>
        <begin position="94"/>
        <end position="114"/>
    </location>
</feature>
<keyword evidence="4" id="KW-1185">Reference proteome</keyword>
<protein>
    <submittedName>
        <fullName evidence="5">Leukosialin</fullName>
    </submittedName>
</protein>
<dbReference type="Proteomes" id="UP000694871">
    <property type="component" value="Unplaced"/>
</dbReference>
<sequence>METSKSPLRQIPGCSMLFGFLILLAHGALGQKTSIEPTREPTTFVASTRVGPISDTSSKVTFRPTEFPTKKLKTTGTGSDATSEAHPVSKLPVATSSNKATTPVGTLSLEQLSTPKHLKPHTSNKETTPVSTLSLEQLSTPKHSEPATLKQTKQADTTADNHTSANQETATTVATTPGETETTKVVGKSRTTVGESTSFSTTAAPAGSIGLKPRSTKREKEKSTTPGQHVQGGPTAHDTSSRGPEAQHTTGTSTIKASGDDTGVKDGPSKDFGGVTVTPNVETTHSDPKPTASPAMGRKGVIVAIVLSILLLMVLLIAILLCWRRHHSGSTSFKTAGWAGQVALPDDSGLDKEVEQGAPTAGEGEGRRATLTTFFGRRQSRVPSVAMEEVVQKETGDVEEAQPLIDGDVSKVSSLEGSGEPNGKLPEPTVQQSQEKEFPPPPANQEESPPTQVE</sequence>
<dbReference type="InterPro" id="IPR038829">
    <property type="entry name" value="Leukosialin"/>
</dbReference>
<evidence type="ECO:0000256" key="1">
    <source>
        <dbReference type="SAM" id="MobiDB-lite"/>
    </source>
</evidence>
<evidence type="ECO:0000313" key="5">
    <source>
        <dbReference type="RefSeq" id="XP_015275254.1"/>
    </source>
</evidence>
<feature type="signal peptide" evidence="3">
    <location>
        <begin position="1"/>
        <end position="30"/>
    </location>
</feature>
<feature type="compositionally biased region" description="Low complexity" evidence="1">
    <location>
        <begin position="444"/>
        <end position="454"/>
    </location>
</feature>
<dbReference type="RefSeq" id="XP_015275254.1">
    <property type="nucleotide sequence ID" value="XM_015419768.1"/>
</dbReference>
<dbReference type="PANTHER" id="PTHR35265:SF1">
    <property type="entry name" value="LEUKOSIALIN"/>
    <property type="match status" value="1"/>
</dbReference>
<evidence type="ECO:0000313" key="4">
    <source>
        <dbReference type="Proteomes" id="UP000694871"/>
    </source>
</evidence>
<accession>A0ABM1KNG7</accession>
<keyword evidence="2" id="KW-0812">Transmembrane</keyword>
<feature type="compositionally biased region" description="Polar residues" evidence="1">
    <location>
        <begin position="149"/>
        <end position="167"/>
    </location>
</feature>
<dbReference type="PANTHER" id="PTHR35265">
    <property type="entry name" value="LEUKOSIALIN"/>
    <property type="match status" value="1"/>
</dbReference>
<feature type="region of interest" description="Disordered" evidence="1">
    <location>
        <begin position="69"/>
        <end position="295"/>
    </location>
</feature>
<feature type="compositionally biased region" description="Low complexity" evidence="1">
    <location>
        <begin position="168"/>
        <end position="186"/>
    </location>
</feature>
<organism evidence="4 5">
    <name type="scientific">Gekko japonicus</name>
    <name type="common">Schlegel's Japanese gecko</name>
    <dbReference type="NCBI Taxonomy" id="146911"/>
    <lineage>
        <taxon>Eukaryota</taxon>
        <taxon>Metazoa</taxon>
        <taxon>Chordata</taxon>
        <taxon>Craniata</taxon>
        <taxon>Vertebrata</taxon>
        <taxon>Euteleostomi</taxon>
        <taxon>Lepidosauria</taxon>
        <taxon>Squamata</taxon>
        <taxon>Bifurcata</taxon>
        <taxon>Gekkota</taxon>
        <taxon>Gekkonidae</taxon>
        <taxon>Gekkoninae</taxon>
        <taxon>Gekko</taxon>
    </lineage>
</organism>
<keyword evidence="3" id="KW-0732">Signal</keyword>
<feature type="compositionally biased region" description="Polar residues" evidence="1">
    <location>
        <begin position="125"/>
        <end position="141"/>
    </location>
</feature>
<reference evidence="5" key="1">
    <citation type="submission" date="2025-08" db="UniProtKB">
        <authorList>
            <consortium name="RefSeq"/>
        </authorList>
    </citation>
    <scope>IDENTIFICATION</scope>
</reference>
<feature type="compositionally biased region" description="Polar residues" evidence="1">
    <location>
        <begin position="189"/>
        <end position="203"/>
    </location>
</feature>
<feature type="transmembrane region" description="Helical" evidence="2">
    <location>
        <begin position="301"/>
        <end position="323"/>
    </location>
</feature>
<keyword evidence="2" id="KW-0472">Membrane</keyword>
<gene>
    <name evidence="5" type="primary">SPN</name>
</gene>
<keyword evidence="2" id="KW-1133">Transmembrane helix</keyword>
<feature type="compositionally biased region" description="Basic and acidic residues" evidence="1">
    <location>
        <begin position="258"/>
        <end position="269"/>
    </location>
</feature>
<feature type="compositionally biased region" description="Polar residues" evidence="1">
    <location>
        <begin position="237"/>
        <end position="256"/>
    </location>
</feature>
<name>A0ABM1KNG7_GEKJA</name>
<dbReference type="GeneID" id="107117620"/>
<feature type="region of interest" description="Disordered" evidence="1">
    <location>
        <begin position="386"/>
        <end position="454"/>
    </location>
</feature>
<evidence type="ECO:0000256" key="2">
    <source>
        <dbReference type="SAM" id="Phobius"/>
    </source>
</evidence>
<evidence type="ECO:0000256" key="3">
    <source>
        <dbReference type="SAM" id="SignalP"/>
    </source>
</evidence>
<proteinExistence type="predicted"/>
<feature type="chain" id="PRO_5045395159" evidence="3">
    <location>
        <begin position="31"/>
        <end position="454"/>
    </location>
</feature>